<evidence type="ECO:0000313" key="14">
    <source>
        <dbReference type="EMBL" id="PJC24896.1"/>
    </source>
</evidence>
<keyword evidence="5 9" id="KW-0067">ATP-binding</keyword>
<dbReference type="FunFam" id="3.40.50.620:FF:000056">
    <property type="entry name" value="Leucine--tRNA ligase"/>
    <property type="match status" value="1"/>
</dbReference>
<dbReference type="SUPFAM" id="SSF47323">
    <property type="entry name" value="Anticodon-binding domain of a subclass of class I aminoacyl-tRNA synthetases"/>
    <property type="match status" value="1"/>
</dbReference>
<dbReference type="InterPro" id="IPR009080">
    <property type="entry name" value="tRNAsynth_Ia_anticodon-bd"/>
</dbReference>
<accession>A0A2M8EQ82</accession>
<dbReference type="InterPro" id="IPR002302">
    <property type="entry name" value="Leu-tRNA-ligase"/>
</dbReference>
<evidence type="ECO:0000256" key="8">
    <source>
        <dbReference type="ARBA" id="ARBA00047469"/>
    </source>
</evidence>
<dbReference type="Gene3D" id="3.90.740.10">
    <property type="entry name" value="Valyl/Leucyl/Isoleucyl-tRNA synthetase, editing domain"/>
    <property type="match status" value="1"/>
</dbReference>
<comment type="catalytic activity">
    <reaction evidence="8 9">
        <text>tRNA(Leu) + L-leucine + ATP = L-leucyl-tRNA(Leu) + AMP + diphosphate</text>
        <dbReference type="Rhea" id="RHEA:11688"/>
        <dbReference type="Rhea" id="RHEA-COMP:9613"/>
        <dbReference type="Rhea" id="RHEA-COMP:9622"/>
        <dbReference type="ChEBI" id="CHEBI:30616"/>
        <dbReference type="ChEBI" id="CHEBI:33019"/>
        <dbReference type="ChEBI" id="CHEBI:57427"/>
        <dbReference type="ChEBI" id="CHEBI:78442"/>
        <dbReference type="ChEBI" id="CHEBI:78494"/>
        <dbReference type="ChEBI" id="CHEBI:456215"/>
        <dbReference type="EC" id="6.1.1.4"/>
    </reaction>
</comment>
<comment type="caution">
    <text evidence="9">Lacks conserved residue(s) required for the propagation of feature annotation.</text>
</comment>
<dbReference type="PROSITE" id="PS00178">
    <property type="entry name" value="AA_TRNA_LIGASE_I"/>
    <property type="match status" value="1"/>
</dbReference>
<evidence type="ECO:0000259" key="12">
    <source>
        <dbReference type="Pfam" id="PF08264"/>
    </source>
</evidence>
<dbReference type="GO" id="GO:0006429">
    <property type="term" value="P:leucyl-tRNA aminoacylation"/>
    <property type="evidence" value="ECO:0007669"/>
    <property type="project" value="UniProtKB-UniRule"/>
</dbReference>
<organism evidence="14 15">
    <name type="scientific">Candidatus Uhrbacteria bacterium CG_4_9_14_0_2_um_filter_41_50</name>
    <dbReference type="NCBI Taxonomy" id="1975031"/>
    <lineage>
        <taxon>Bacteria</taxon>
        <taxon>Candidatus Uhriibacteriota</taxon>
    </lineage>
</organism>
<feature type="domain" description="Aminoacyl-tRNA synthetase class Ia" evidence="11">
    <location>
        <begin position="10"/>
        <end position="217"/>
    </location>
</feature>
<evidence type="ECO:0000256" key="6">
    <source>
        <dbReference type="ARBA" id="ARBA00022917"/>
    </source>
</evidence>
<evidence type="ECO:0000256" key="1">
    <source>
        <dbReference type="ARBA" id="ARBA00005594"/>
    </source>
</evidence>
<dbReference type="EMBL" id="PFSI01000009">
    <property type="protein sequence ID" value="PJC24896.1"/>
    <property type="molecule type" value="Genomic_DNA"/>
</dbReference>
<dbReference type="EC" id="6.1.1.4" evidence="9"/>
<dbReference type="AlphaFoldDB" id="A0A2M8EQ82"/>
<evidence type="ECO:0000256" key="2">
    <source>
        <dbReference type="ARBA" id="ARBA00022490"/>
    </source>
</evidence>
<evidence type="ECO:0000256" key="7">
    <source>
        <dbReference type="ARBA" id="ARBA00023146"/>
    </source>
</evidence>
<comment type="caution">
    <text evidence="14">The sequence shown here is derived from an EMBL/GenBank/DDBJ whole genome shotgun (WGS) entry which is preliminary data.</text>
</comment>
<dbReference type="Gene3D" id="1.10.730.10">
    <property type="entry name" value="Isoleucyl-tRNA Synthetase, Domain 1"/>
    <property type="match status" value="1"/>
</dbReference>
<dbReference type="InterPro" id="IPR025709">
    <property type="entry name" value="Leu_tRNA-synth_edit"/>
</dbReference>
<feature type="short sequence motif" description="'KMSKS' region" evidence="9">
    <location>
        <begin position="699"/>
        <end position="703"/>
    </location>
</feature>
<comment type="similarity">
    <text evidence="1 9 10">Belongs to the class-I aminoacyl-tRNA synthetase family.</text>
</comment>
<dbReference type="GO" id="GO:0002161">
    <property type="term" value="F:aminoacyl-tRNA deacylase activity"/>
    <property type="evidence" value="ECO:0007669"/>
    <property type="project" value="InterPro"/>
</dbReference>
<dbReference type="Pfam" id="PF00133">
    <property type="entry name" value="tRNA-synt_1"/>
    <property type="match status" value="2"/>
</dbReference>
<protein>
    <recommendedName>
        <fullName evidence="9">Leucine--tRNA ligase</fullName>
        <ecNumber evidence="9">6.1.1.4</ecNumber>
    </recommendedName>
    <alternativeName>
        <fullName evidence="9">Leucyl-tRNA synthetase</fullName>
        <shortName evidence="9">LeuRS</shortName>
    </alternativeName>
</protein>
<dbReference type="CDD" id="cd07958">
    <property type="entry name" value="Anticodon_Ia_Leu_BEm"/>
    <property type="match status" value="1"/>
</dbReference>
<feature type="domain" description="Leucyl-tRNA synthetase editing" evidence="13">
    <location>
        <begin position="219"/>
        <end position="373"/>
    </location>
</feature>
<feature type="binding site" evidence="9">
    <location>
        <position position="702"/>
    </location>
    <ligand>
        <name>ATP</name>
        <dbReference type="ChEBI" id="CHEBI:30616"/>
    </ligand>
</feature>
<dbReference type="Pfam" id="PF13603">
    <property type="entry name" value="tRNA-synt_1_2"/>
    <property type="match status" value="1"/>
</dbReference>
<dbReference type="InterPro" id="IPR001412">
    <property type="entry name" value="aa-tRNA-synth_I_CS"/>
</dbReference>
<dbReference type="PRINTS" id="PR00985">
    <property type="entry name" value="TRNASYNTHLEU"/>
</dbReference>
<evidence type="ECO:0000256" key="4">
    <source>
        <dbReference type="ARBA" id="ARBA00022741"/>
    </source>
</evidence>
<dbReference type="Gene3D" id="3.40.50.620">
    <property type="entry name" value="HUPs"/>
    <property type="match status" value="2"/>
</dbReference>
<evidence type="ECO:0000256" key="9">
    <source>
        <dbReference type="HAMAP-Rule" id="MF_00049"/>
    </source>
</evidence>
<gene>
    <name evidence="9" type="primary">leuS</name>
    <name evidence="14" type="ORF">CO057_00260</name>
</gene>
<dbReference type="GO" id="GO:0005829">
    <property type="term" value="C:cytosol"/>
    <property type="evidence" value="ECO:0007669"/>
    <property type="project" value="TreeGrafter"/>
</dbReference>
<evidence type="ECO:0000259" key="11">
    <source>
        <dbReference type="Pfam" id="PF00133"/>
    </source>
</evidence>
<dbReference type="PANTHER" id="PTHR43740:SF2">
    <property type="entry name" value="LEUCINE--TRNA LIGASE, MITOCHONDRIAL"/>
    <property type="match status" value="1"/>
</dbReference>
<dbReference type="GO" id="GO:0005524">
    <property type="term" value="F:ATP binding"/>
    <property type="evidence" value="ECO:0007669"/>
    <property type="project" value="UniProtKB-UniRule"/>
</dbReference>
<evidence type="ECO:0000256" key="10">
    <source>
        <dbReference type="RuleBase" id="RU363035"/>
    </source>
</evidence>
<evidence type="ECO:0000259" key="13">
    <source>
        <dbReference type="Pfam" id="PF13603"/>
    </source>
</evidence>
<keyword evidence="3 9" id="KW-0436">Ligase</keyword>
<dbReference type="SUPFAM" id="SSF50677">
    <property type="entry name" value="ValRS/IleRS/LeuRS editing domain"/>
    <property type="match status" value="1"/>
</dbReference>
<proteinExistence type="inferred from homology"/>
<evidence type="ECO:0000256" key="3">
    <source>
        <dbReference type="ARBA" id="ARBA00022598"/>
    </source>
</evidence>
<dbReference type="InterPro" id="IPR014729">
    <property type="entry name" value="Rossmann-like_a/b/a_fold"/>
</dbReference>
<keyword evidence="6 9" id="KW-0648">Protein biosynthesis</keyword>
<keyword evidence="2 9" id="KW-0963">Cytoplasm</keyword>
<dbReference type="GO" id="GO:0004823">
    <property type="term" value="F:leucine-tRNA ligase activity"/>
    <property type="evidence" value="ECO:0007669"/>
    <property type="project" value="UniProtKB-UniRule"/>
</dbReference>
<dbReference type="InterPro" id="IPR013155">
    <property type="entry name" value="M/V/L/I-tRNA-synth_anticd-bd"/>
</dbReference>
<dbReference type="FunFam" id="1.10.730.10:FF:000002">
    <property type="entry name" value="Leucine--tRNA ligase"/>
    <property type="match status" value="1"/>
</dbReference>
<dbReference type="HAMAP" id="MF_00049_B">
    <property type="entry name" value="Leu_tRNA_synth_B"/>
    <property type="match status" value="1"/>
</dbReference>
<dbReference type="SUPFAM" id="SSF52374">
    <property type="entry name" value="Nucleotidylyl transferase"/>
    <property type="match status" value="1"/>
</dbReference>
<dbReference type="Gene3D" id="3.10.20.590">
    <property type="match status" value="1"/>
</dbReference>
<evidence type="ECO:0000313" key="15">
    <source>
        <dbReference type="Proteomes" id="UP000230251"/>
    </source>
</evidence>
<feature type="domain" description="Methionyl/Valyl/Leucyl/Isoleucyl-tRNA synthetase anticodon-binding" evidence="12">
    <location>
        <begin position="770"/>
        <end position="880"/>
    </location>
</feature>
<dbReference type="InterPro" id="IPR009008">
    <property type="entry name" value="Val/Leu/Ile-tRNA-synth_edit"/>
</dbReference>
<comment type="subcellular location">
    <subcellularLocation>
        <location evidence="9">Cytoplasm</location>
    </subcellularLocation>
</comment>
<dbReference type="Pfam" id="PF08264">
    <property type="entry name" value="Anticodon_1"/>
    <property type="match status" value="1"/>
</dbReference>
<name>A0A2M8EQ82_9BACT</name>
<dbReference type="FunFam" id="3.40.50.620:FF:000003">
    <property type="entry name" value="Leucine--tRNA ligase"/>
    <property type="match status" value="1"/>
</dbReference>
<feature type="domain" description="Aminoacyl-tRNA synthetase class Ia" evidence="11">
    <location>
        <begin position="534"/>
        <end position="725"/>
    </location>
</feature>
<keyword evidence="4 9" id="KW-0547">Nucleotide-binding</keyword>
<dbReference type="InterPro" id="IPR002300">
    <property type="entry name" value="aa-tRNA-synth_Ia"/>
</dbReference>
<dbReference type="PANTHER" id="PTHR43740">
    <property type="entry name" value="LEUCYL-TRNA SYNTHETASE"/>
    <property type="match status" value="1"/>
</dbReference>
<evidence type="ECO:0000256" key="5">
    <source>
        <dbReference type="ARBA" id="ARBA00022840"/>
    </source>
</evidence>
<sequence>MYDHKDIDKKWQKRWEDEGAFKAEDESDKPKYYCLIEFPYPSGDGLHMGHPRSYTALDVVARKRRMEGYNVLYPIGWDAFGLPTENYAIKTGRKPQDVTRENTDTFRRQLKSLGLSFDWSREINTTDPQYYKWTQWMFLEFFRAGLAYKKKMPINWCLSCKIGLANEEVVDGTCERCHGPVEKRDKEQWMIAITKYADRLLTDLDTVDYLPKIKKQQQDWIGKSEGAEVDFEIESSNIQHSTSNKLKVFTTRPDTLFGATYMVLAPEHELVKKITTEEQKSEVEKYVATARKKSDIERGDATKEKTGVFTGAYAINPASNEKIPIWVADYVMMGYGTGAIMAVPAHDERDFEFAKKFDLPVKPVVIKDQDQSRSFVMGVDESEIKKLGITIVEKTDDGFYKILIPFDRINAYKEFIREKMQPGFWNEFSTSNGFYFVFKHKDGRLEEMELNAETNDLIDKYGILFNDEAPREKPENVYLWLAKNSFYGEILIHTEVGVAINSDFLNGLSTAEAKDKMITWLEENGKGKRAINYKLRDWVFSRQRYWGEPIPLINCDNCGWVPVPVSDLPVVLPEVDKYEPTDDGESPLSTITDWVNTTCPKCGGPARRETDTMPNWAGSSWYFLRYTDPHNNKAFADTDKLKYWTPVDLYNGGMEHVTLHLLYSRFWHKFLFDRGHVPTSEPYARRHSHGLILAEDGRKMSKSLGNVVNPDEIIGEFGADSLRVYEMFIGPFEEPVPWNTNGLIGVRRFLDKVMKLVPLIGGSEPESVTRALHKTIKKVTEDIEGFRFNTAVSQMMIFVNEVNSDGQISEKSLMEFARILCPFAPHVANEMAFKLGAQDLLETHSWPKYDESLTVDDTVTIAVQVNGKLRATIVVPLNISQADAVESAMKQVNVAKFVEGEPKKVIYVKGKLINFVV</sequence>
<reference evidence="15" key="1">
    <citation type="submission" date="2017-09" db="EMBL/GenBank/DDBJ databases">
        <title>Depth-based differentiation of microbial function through sediment-hosted aquifers and enrichment of novel symbionts in the deep terrestrial subsurface.</title>
        <authorList>
            <person name="Probst A.J."/>
            <person name="Ladd B."/>
            <person name="Jarett J.K."/>
            <person name="Geller-Mcgrath D.E."/>
            <person name="Sieber C.M.K."/>
            <person name="Emerson J.B."/>
            <person name="Anantharaman K."/>
            <person name="Thomas B.C."/>
            <person name="Malmstrom R."/>
            <person name="Stieglmeier M."/>
            <person name="Klingl A."/>
            <person name="Woyke T."/>
            <person name="Ryan C.M."/>
            <person name="Banfield J.F."/>
        </authorList>
    </citation>
    <scope>NUCLEOTIDE SEQUENCE [LARGE SCALE GENOMIC DNA]</scope>
</reference>
<keyword evidence="7 9" id="KW-0030">Aminoacyl-tRNA synthetase</keyword>
<dbReference type="Proteomes" id="UP000230251">
    <property type="component" value="Unassembled WGS sequence"/>
</dbReference>